<dbReference type="AlphaFoldDB" id="A0AAD3X5N0"/>
<evidence type="ECO:0000256" key="2">
    <source>
        <dbReference type="SAM" id="Phobius"/>
    </source>
</evidence>
<evidence type="ECO:0008006" key="5">
    <source>
        <dbReference type="Google" id="ProtNLM"/>
    </source>
</evidence>
<dbReference type="RefSeq" id="WP_151486540.1">
    <property type="nucleotide sequence ID" value="NZ_BAAAIN010000002.1"/>
</dbReference>
<proteinExistence type="predicted"/>
<keyword evidence="2" id="KW-1133">Transmembrane helix</keyword>
<evidence type="ECO:0000313" key="3">
    <source>
        <dbReference type="EMBL" id="KAB1887731.1"/>
    </source>
</evidence>
<evidence type="ECO:0000313" key="4">
    <source>
        <dbReference type="Proteomes" id="UP000436027"/>
    </source>
</evidence>
<gene>
    <name evidence="3" type="ORF">F6W70_10275</name>
</gene>
<dbReference type="EMBL" id="WAAQ01000001">
    <property type="protein sequence ID" value="KAB1887731.1"/>
    <property type="molecule type" value="Genomic_DNA"/>
</dbReference>
<dbReference type="Proteomes" id="UP000436027">
    <property type="component" value="Unassembled WGS sequence"/>
</dbReference>
<name>A0AAD3X5N0_MICMQ</name>
<sequence length="366" mass="39764">MDVFERVREVNRGAGLPEEQITAARARLLTGIDEGRSVERKRIARRPMFVIAGAVAGVAAVTAGVAVVSQQTAPTPSVEAIPRESVRPTPQTSPTPQPTPTSGTTVTEPFPGTTPQSGQYLSIVNSTESLLYRDDQQMFTQWSAYGSGPPISALLVREVSQVYVPADRSGEWSGRYGDSERLAYFPDDQGPEGKSVWDRLLPPSTGTKDWTSPGGFEGEEYPLRGSTEWFAAFPLDPPALLDYARTHERGYEQSPEQAGEAAVSTIFDTLRSNVAPASLRQSLLAALDLSGLAEQTAGADGVVTYRMSYAHLDRRVDTISVDMTTGWVSEYTARWTQSDATSNHLVPNSVPDIRMTYSVSVVNSRM</sequence>
<organism evidence="3 4">
    <name type="scientific">Microbacterium maritypicum</name>
    <name type="common">Microbacterium liquefaciens</name>
    <dbReference type="NCBI Taxonomy" id="33918"/>
    <lineage>
        <taxon>Bacteria</taxon>
        <taxon>Bacillati</taxon>
        <taxon>Actinomycetota</taxon>
        <taxon>Actinomycetes</taxon>
        <taxon>Micrococcales</taxon>
        <taxon>Microbacteriaceae</taxon>
        <taxon>Microbacterium</taxon>
    </lineage>
</organism>
<feature type="region of interest" description="Disordered" evidence="1">
    <location>
        <begin position="72"/>
        <end position="119"/>
    </location>
</feature>
<keyword evidence="2" id="KW-0472">Membrane</keyword>
<reference evidence="3 4" key="1">
    <citation type="submission" date="2019-09" db="EMBL/GenBank/DDBJ databases">
        <title>Whole genome sequencing of Microbacterium maritypicum.</title>
        <authorList>
            <person name="Lenchi N."/>
        </authorList>
    </citation>
    <scope>NUCLEOTIDE SEQUENCE [LARGE SCALE GENOMIC DNA]</scope>
    <source>
        <strain evidence="3 4">DSM 12512</strain>
    </source>
</reference>
<accession>A0AAD3X5N0</accession>
<feature type="compositionally biased region" description="Low complexity" evidence="1">
    <location>
        <begin position="100"/>
        <end position="109"/>
    </location>
</feature>
<comment type="caution">
    <text evidence="3">The sequence shown here is derived from an EMBL/GenBank/DDBJ whole genome shotgun (WGS) entry which is preliminary data.</text>
</comment>
<keyword evidence="2" id="KW-0812">Transmembrane</keyword>
<feature type="transmembrane region" description="Helical" evidence="2">
    <location>
        <begin position="49"/>
        <end position="68"/>
    </location>
</feature>
<protein>
    <recommendedName>
        <fullName evidence="5">CU044_5270 family protein</fullName>
    </recommendedName>
</protein>
<evidence type="ECO:0000256" key="1">
    <source>
        <dbReference type="SAM" id="MobiDB-lite"/>
    </source>
</evidence>